<gene>
    <name evidence="1" type="ORF">PMAYCL1PPCAC_11824</name>
</gene>
<protein>
    <submittedName>
        <fullName evidence="1">Uncharacterized protein</fullName>
    </submittedName>
</protein>
<accession>A0AAN5CFS6</accession>
<comment type="caution">
    <text evidence="1">The sequence shown here is derived from an EMBL/GenBank/DDBJ whole genome shotgun (WGS) entry which is preliminary data.</text>
</comment>
<name>A0AAN5CFS6_9BILA</name>
<dbReference type="EMBL" id="BTRK01000003">
    <property type="protein sequence ID" value="GMR41629.1"/>
    <property type="molecule type" value="Genomic_DNA"/>
</dbReference>
<feature type="non-terminal residue" evidence="1">
    <location>
        <position position="151"/>
    </location>
</feature>
<sequence>EALLKECREDYRSMGDAIFWVRSERGAKWAIFIQTNCLPGTDAHATLCSAAVGGALQVVLGQGNLFDLKLETIQTGVKEKKINLLSDRAAFALLRRLDEYLMTIGWEVAPHRMGFGIHKEPEYFIITLIWDFRNQGRKNVVAKPPSSDDDS</sequence>
<proteinExistence type="predicted"/>
<dbReference type="Proteomes" id="UP001328107">
    <property type="component" value="Unassembled WGS sequence"/>
</dbReference>
<reference evidence="2" key="1">
    <citation type="submission" date="2022-10" db="EMBL/GenBank/DDBJ databases">
        <title>Genome assembly of Pristionchus species.</title>
        <authorList>
            <person name="Yoshida K."/>
            <person name="Sommer R.J."/>
        </authorList>
    </citation>
    <scope>NUCLEOTIDE SEQUENCE [LARGE SCALE GENOMIC DNA]</scope>
    <source>
        <strain evidence="2">RS5460</strain>
    </source>
</reference>
<keyword evidence="2" id="KW-1185">Reference proteome</keyword>
<feature type="non-terminal residue" evidence="1">
    <location>
        <position position="1"/>
    </location>
</feature>
<evidence type="ECO:0000313" key="1">
    <source>
        <dbReference type="EMBL" id="GMR41629.1"/>
    </source>
</evidence>
<evidence type="ECO:0000313" key="2">
    <source>
        <dbReference type="Proteomes" id="UP001328107"/>
    </source>
</evidence>
<organism evidence="1 2">
    <name type="scientific">Pristionchus mayeri</name>
    <dbReference type="NCBI Taxonomy" id="1317129"/>
    <lineage>
        <taxon>Eukaryota</taxon>
        <taxon>Metazoa</taxon>
        <taxon>Ecdysozoa</taxon>
        <taxon>Nematoda</taxon>
        <taxon>Chromadorea</taxon>
        <taxon>Rhabditida</taxon>
        <taxon>Rhabditina</taxon>
        <taxon>Diplogasteromorpha</taxon>
        <taxon>Diplogasteroidea</taxon>
        <taxon>Neodiplogasteridae</taxon>
        <taxon>Pristionchus</taxon>
    </lineage>
</organism>
<dbReference type="AlphaFoldDB" id="A0AAN5CFS6"/>